<evidence type="ECO:0000256" key="11">
    <source>
        <dbReference type="SAM" id="MobiDB-lite"/>
    </source>
</evidence>
<evidence type="ECO:0000256" key="5">
    <source>
        <dbReference type="ARBA" id="ARBA00023015"/>
    </source>
</evidence>
<evidence type="ECO:0000256" key="7">
    <source>
        <dbReference type="ARBA" id="ARBA00023163"/>
    </source>
</evidence>
<dbReference type="PANTHER" id="PTHR21428:SF11">
    <property type="entry name" value="MEDIATOR OF RNA POLYMERASE II TRANSCRIPTION SUBUNIT 7"/>
    <property type="match status" value="1"/>
</dbReference>
<dbReference type="InterPro" id="IPR044888">
    <property type="entry name" value="Mediatior_Med7_sf"/>
</dbReference>
<dbReference type="EMBL" id="ML121541">
    <property type="protein sequence ID" value="RPB24522.1"/>
    <property type="molecule type" value="Genomic_DNA"/>
</dbReference>
<dbReference type="STRING" id="1051890.A0A3N4LTH2"/>
<evidence type="ECO:0000256" key="10">
    <source>
        <dbReference type="RuleBase" id="RU364060"/>
    </source>
</evidence>
<evidence type="ECO:0000256" key="1">
    <source>
        <dbReference type="ARBA" id="ARBA00004123"/>
    </source>
</evidence>
<dbReference type="Gene3D" id="6.10.140.200">
    <property type="match status" value="1"/>
</dbReference>
<dbReference type="SUPFAM" id="SSF140718">
    <property type="entry name" value="Mediator hinge subcomplex-like"/>
    <property type="match status" value="1"/>
</dbReference>
<dbReference type="FunCoup" id="A0A3N4LTH2">
    <property type="interactions" value="719"/>
</dbReference>
<keyword evidence="13" id="KW-1185">Reference proteome</keyword>
<organism evidence="12 13">
    <name type="scientific">Terfezia boudieri ATCC MYA-4762</name>
    <dbReference type="NCBI Taxonomy" id="1051890"/>
    <lineage>
        <taxon>Eukaryota</taxon>
        <taxon>Fungi</taxon>
        <taxon>Dikarya</taxon>
        <taxon>Ascomycota</taxon>
        <taxon>Pezizomycotina</taxon>
        <taxon>Pezizomycetes</taxon>
        <taxon>Pezizales</taxon>
        <taxon>Pezizaceae</taxon>
        <taxon>Terfezia</taxon>
    </lineage>
</organism>
<proteinExistence type="inferred from homology"/>
<protein>
    <recommendedName>
        <fullName evidence="4 10">Mediator of RNA polymerase II transcription subunit 7</fullName>
    </recommendedName>
</protein>
<dbReference type="Gene3D" id="6.10.140.1520">
    <property type="match status" value="1"/>
</dbReference>
<name>A0A3N4LTH2_9PEZI</name>
<dbReference type="GO" id="GO:0006357">
    <property type="term" value="P:regulation of transcription by RNA polymerase II"/>
    <property type="evidence" value="ECO:0007669"/>
    <property type="project" value="InterPro"/>
</dbReference>
<comment type="subcellular location">
    <subcellularLocation>
        <location evidence="1 10">Nucleus</location>
    </subcellularLocation>
</comment>
<dbReference type="AlphaFoldDB" id="A0A3N4LTH2"/>
<evidence type="ECO:0000256" key="2">
    <source>
        <dbReference type="ARBA" id="ARBA00009994"/>
    </source>
</evidence>
<dbReference type="GO" id="GO:0016592">
    <property type="term" value="C:mediator complex"/>
    <property type="evidence" value="ECO:0007669"/>
    <property type="project" value="InterPro"/>
</dbReference>
<evidence type="ECO:0000256" key="3">
    <source>
        <dbReference type="ARBA" id="ARBA00011837"/>
    </source>
</evidence>
<accession>A0A3N4LTH2</accession>
<evidence type="ECO:0000256" key="8">
    <source>
        <dbReference type="ARBA" id="ARBA00023242"/>
    </source>
</evidence>
<evidence type="ECO:0000313" key="12">
    <source>
        <dbReference type="EMBL" id="RPB24522.1"/>
    </source>
</evidence>
<keyword evidence="7 10" id="KW-0804">Transcription</keyword>
<keyword evidence="5 10" id="KW-0805">Transcription regulation</keyword>
<keyword evidence="8 10" id="KW-0539">Nucleus</keyword>
<dbReference type="GO" id="GO:0003712">
    <property type="term" value="F:transcription coregulator activity"/>
    <property type="evidence" value="ECO:0007669"/>
    <property type="project" value="InterPro"/>
</dbReference>
<evidence type="ECO:0000256" key="4">
    <source>
        <dbReference type="ARBA" id="ARBA00020631"/>
    </source>
</evidence>
<evidence type="ECO:0000256" key="6">
    <source>
        <dbReference type="ARBA" id="ARBA00023159"/>
    </source>
</evidence>
<evidence type="ECO:0000256" key="9">
    <source>
        <dbReference type="ARBA" id="ARBA00025687"/>
    </source>
</evidence>
<feature type="region of interest" description="Disordered" evidence="11">
    <location>
        <begin position="215"/>
        <end position="241"/>
    </location>
</feature>
<dbReference type="GO" id="GO:0070847">
    <property type="term" value="C:core mediator complex"/>
    <property type="evidence" value="ECO:0007669"/>
    <property type="project" value="TreeGrafter"/>
</dbReference>
<keyword evidence="6 10" id="KW-0010">Activator</keyword>
<dbReference type="InterPro" id="IPR009244">
    <property type="entry name" value="Mediatior_Med7"/>
</dbReference>
<dbReference type="PANTHER" id="PTHR21428">
    <property type="entry name" value="MEDIATOR OF RNA POLYMERASE II TRANSCRIPTION SUBUNIT 7"/>
    <property type="match status" value="1"/>
</dbReference>
<gene>
    <name evidence="12" type="ORF">L211DRAFT_867863</name>
</gene>
<comment type="similarity">
    <text evidence="2 10">Belongs to the Mediator complex subunit 7 family.</text>
</comment>
<dbReference type="InParanoid" id="A0A3N4LTH2"/>
<dbReference type="Pfam" id="PF05983">
    <property type="entry name" value="Med7"/>
    <property type="match status" value="1"/>
</dbReference>
<dbReference type="OrthoDB" id="10253553at2759"/>
<evidence type="ECO:0000313" key="13">
    <source>
        <dbReference type="Proteomes" id="UP000267821"/>
    </source>
</evidence>
<sequence>MSAEPPGPSSLVSSAFPAPPPFFKHFTPENLSAVKHHKKLGTPTDELPPELQYLIPPPPPENSYRCFGDSWTIPDVLPTLPELGITQLYSDPPTITTATATTATATTTPPPSNTRALSLLRLSKSLLLSYLELISTLSLNPTMSAEKLTDLRTIMINMHHLINEYRPHQARETLILMMEEQVERCRRERDENLKAKEVVKELLGALEGVLGVGLGAGGEERTEDGEGAGERRGVNGEEARERDWEMWRVLEGMR</sequence>
<dbReference type="InterPro" id="IPR037212">
    <property type="entry name" value="Med7/Med21-like"/>
</dbReference>
<comment type="subunit">
    <text evidence="3 10">Component of the Mediator complex.</text>
</comment>
<dbReference type="Proteomes" id="UP000267821">
    <property type="component" value="Unassembled WGS sequence"/>
</dbReference>
<feature type="compositionally biased region" description="Basic and acidic residues" evidence="11">
    <location>
        <begin position="228"/>
        <end position="241"/>
    </location>
</feature>
<comment type="function">
    <text evidence="9">Component of the Mediator complex, a coactivator involved in the regulated transcription of nearly all RNA polymerase II-dependent genes. Mediator functions as a bridge to convey information from gene-specific regulatory proteins to the basal RNA polymerase II transcription machinery. Mediator is recruited to promoters by direct interactions with regulatory proteins and serves as a scaffold for the assembly of a functional preinitiation complex with RNA polymerase II and the general transcription factors.</text>
</comment>
<reference evidence="12 13" key="1">
    <citation type="journal article" date="2018" name="Nat. Ecol. Evol.">
        <title>Pezizomycetes genomes reveal the molecular basis of ectomycorrhizal truffle lifestyle.</title>
        <authorList>
            <person name="Murat C."/>
            <person name="Payen T."/>
            <person name="Noel B."/>
            <person name="Kuo A."/>
            <person name="Morin E."/>
            <person name="Chen J."/>
            <person name="Kohler A."/>
            <person name="Krizsan K."/>
            <person name="Balestrini R."/>
            <person name="Da Silva C."/>
            <person name="Montanini B."/>
            <person name="Hainaut M."/>
            <person name="Levati E."/>
            <person name="Barry K.W."/>
            <person name="Belfiori B."/>
            <person name="Cichocki N."/>
            <person name="Clum A."/>
            <person name="Dockter R.B."/>
            <person name="Fauchery L."/>
            <person name="Guy J."/>
            <person name="Iotti M."/>
            <person name="Le Tacon F."/>
            <person name="Lindquist E.A."/>
            <person name="Lipzen A."/>
            <person name="Malagnac F."/>
            <person name="Mello A."/>
            <person name="Molinier V."/>
            <person name="Miyauchi S."/>
            <person name="Poulain J."/>
            <person name="Riccioni C."/>
            <person name="Rubini A."/>
            <person name="Sitrit Y."/>
            <person name="Splivallo R."/>
            <person name="Traeger S."/>
            <person name="Wang M."/>
            <person name="Zifcakova L."/>
            <person name="Wipf D."/>
            <person name="Zambonelli A."/>
            <person name="Paolocci F."/>
            <person name="Nowrousian M."/>
            <person name="Ottonello S."/>
            <person name="Baldrian P."/>
            <person name="Spatafora J.W."/>
            <person name="Henrissat B."/>
            <person name="Nagy L.G."/>
            <person name="Aury J.M."/>
            <person name="Wincker P."/>
            <person name="Grigoriev I.V."/>
            <person name="Bonfante P."/>
            <person name="Martin F.M."/>
        </authorList>
    </citation>
    <scope>NUCLEOTIDE SEQUENCE [LARGE SCALE GENOMIC DNA]</scope>
    <source>
        <strain evidence="12 13">ATCC MYA-4762</strain>
    </source>
</reference>